<protein>
    <submittedName>
        <fullName evidence="3">FAD dependent oxidoreductase</fullName>
    </submittedName>
</protein>
<dbReference type="AlphaFoldDB" id="A0A090F474"/>
<name>A0A090F474_MESPL</name>
<dbReference type="Gene3D" id="3.30.9.10">
    <property type="entry name" value="D-Amino Acid Oxidase, subunit A, domain 2"/>
    <property type="match status" value="1"/>
</dbReference>
<dbReference type="InterPro" id="IPR036188">
    <property type="entry name" value="FAD/NAD-bd_sf"/>
</dbReference>
<dbReference type="EMBL" id="CCMZ01000007">
    <property type="protein sequence ID" value="CDX14052.1"/>
    <property type="molecule type" value="Genomic_DNA"/>
</dbReference>
<keyword evidence="1" id="KW-0560">Oxidoreductase</keyword>
<gene>
    <name evidence="3" type="ORF">MPL3356_150186</name>
</gene>
<accession>A0A090F474</accession>
<dbReference type="InterPro" id="IPR006076">
    <property type="entry name" value="FAD-dep_OxRdtase"/>
</dbReference>
<dbReference type="Pfam" id="PF01266">
    <property type="entry name" value="DAO"/>
    <property type="match status" value="1"/>
</dbReference>
<feature type="domain" description="FAD dependent oxidoreductase" evidence="2">
    <location>
        <begin position="10"/>
        <end position="368"/>
    </location>
</feature>
<evidence type="ECO:0000313" key="4">
    <source>
        <dbReference type="Proteomes" id="UP000045285"/>
    </source>
</evidence>
<evidence type="ECO:0000256" key="1">
    <source>
        <dbReference type="ARBA" id="ARBA00023002"/>
    </source>
</evidence>
<organism evidence="3 4">
    <name type="scientific">Mesorhizobium plurifarium</name>
    <dbReference type="NCBI Taxonomy" id="69974"/>
    <lineage>
        <taxon>Bacteria</taxon>
        <taxon>Pseudomonadati</taxon>
        <taxon>Pseudomonadota</taxon>
        <taxon>Alphaproteobacteria</taxon>
        <taxon>Hyphomicrobiales</taxon>
        <taxon>Phyllobacteriaceae</taxon>
        <taxon>Mesorhizobium</taxon>
    </lineage>
</organism>
<sequence length="419" mass="45314">MPAATNSKHIVVVGGGIIGCSTAYHLLKSGVKTVTLVEATEPGAATTSAGAGFVSHWSAGMIPAGEEGLRLQQYGLDFYRMLSELGTEIGYRPNGTLIMALTPQGREDFVMPVLGSPYAPKEMQDLNAAQIGEKMGGLVDPAKVHSGAYNPHGIQLDTKLALGVLVNEIKRLGGVVRDRTRVRKISDVGGKVTLETDRDVIEADGVVVAAGAWNNEVLASLDWHLPLLRVLATRVVTDDRGLPSTLPTIQCRELRLWLRETFGAIMWGTGSHYTPMHRLEESELEPGQPHNRELMQSMVDQQMERLQDVFPPLRGSKVANWSQGIPCYTPDVGLMVGHVPGHANIVVAGGDNETGVSHGPGLGRLATEILLDTPRLVDPARFRIDRYARDAFPSEEDVEASMPAWSARHGARRFATAAE</sequence>
<evidence type="ECO:0000313" key="3">
    <source>
        <dbReference type="EMBL" id="CDX14052.1"/>
    </source>
</evidence>
<dbReference type="Proteomes" id="UP000045285">
    <property type="component" value="Unassembled WGS sequence"/>
</dbReference>
<dbReference type="PANTHER" id="PTHR13847">
    <property type="entry name" value="SARCOSINE DEHYDROGENASE-RELATED"/>
    <property type="match status" value="1"/>
</dbReference>
<dbReference type="SUPFAM" id="SSF51905">
    <property type="entry name" value="FAD/NAD(P)-binding domain"/>
    <property type="match status" value="1"/>
</dbReference>
<dbReference type="STRING" id="69974.MPLDJ20_20371"/>
<dbReference type="Gene3D" id="3.50.50.60">
    <property type="entry name" value="FAD/NAD(P)-binding domain"/>
    <property type="match status" value="1"/>
</dbReference>
<proteinExistence type="predicted"/>
<evidence type="ECO:0000259" key="2">
    <source>
        <dbReference type="Pfam" id="PF01266"/>
    </source>
</evidence>
<dbReference type="GO" id="GO:0016491">
    <property type="term" value="F:oxidoreductase activity"/>
    <property type="evidence" value="ECO:0007669"/>
    <property type="project" value="UniProtKB-KW"/>
</dbReference>
<keyword evidence="4" id="KW-1185">Reference proteome</keyword>
<dbReference type="GO" id="GO:0005737">
    <property type="term" value="C:cytoplasm"/>
    <property type="evidence" value="ECO:0007669"/>
    <property type="project" value="TreeGrafter"/>
</dbReference>
<reference evidence="4" key="1">
    <citation type="submission" date="2014-08" db="EMBL/GenBank/DDBJ databases">
        <authorList>
            <person name="Moulin L."/>
        </authorList>
    </citation>
    <scope>NUCLEOTIDE SEQUENCE [LARGE SCALE GENOMIC DNA]</scope>
</reference>